<evidence type="ECO:0000259" key="7">
    <source>
        <dbReference type="PROSITE" id="PS50109"/>
    </source>
</evidence>
<dbReference type="SMART" id="SM00388">
    <property type="entry name" value="HisKA"/>
    <property type="match status" value="1"/>
</dbReference>
<keyword evidence="4" id="KW-0808">Transferase</keyword>
<dbReference type="InterPro" id="IPR005467">
    <property type="entry name" value="His_kinase_dom"/>
</dbReference>
<dbReference type="InterPro" id="IPR004358">
    <property type="entry name" value="Sig_transdc_His_kin-like_C"/>
</dbReference>
<evidence type="ECO:0000256" key="1">
    <source>
        <dbReference type="ARBA" id="ARBA00000085"/>
    </source>
</evidence>
<dbReference type="eggNOG" id="COG2205">
    <property type="taxonomic scope" value="Bacteria"/>
</dbReference>
<accession>H9ULK5</accession>
<dbReference type="EMBL" id="CP003282">
    <property type="protein sequence ID" value="AFG38398.1"/>
    <property type="molecule type" value="Genomic_DNA"/>
</dbReference>
<dbReference type="EC" id="2.7.13.3" evidence="2"/>
<evidence type="ECO:0000256" key="2">
    <source>
        <dbReference type="ARBA" id="ARBA00012438"/>
    </source>
</evidence>
<dbReference type="HOGENOM" id="CLU_000445_114_72_12"/>
<dbReference type="PANTHER" id="PTHR43547">
    <property type="entry name" value="TWO-COMPONENT HISTIDINE KINASE"/>
    <property type="match status" value="1"/>
</dbReference>
<dbReference type="Proteomes" id="UP000007383">
    <property type="component" value="Chromosome"/>
</dbReference>
<dbReference type="CDD" id="cd00082">
    <property type="entry name" value="HisKA"/>
    <property type="match status" value="1"/>
</dbReference>
<dbReference type="PATRIC" id="fig|889378.3.peg.2340"/>
<dbReference type="AlphaFoldDB" id="H9ULK5"/>
<comment type="catalytic activity">
    <reaction evidence="1">
        <text>ATP + protein L-histidine = ADP + protein N-phospho-L-histidine.</text>
        <dbReference type="EC" id="2.7.13.3"/>
    </reaction>
</comment>
<dbReference type="CDD" id="cd00075">
    <property type="entry name" value="HATPase"/>
    <property type="match status" value="1"/>
</dbReference>
<dbReference type="PANTHER" id="PTHR43547:SF2">
    <property type="entry name" value="HYBRID SIGNAL TRANSDUCTION HISTIDINE KINASE C"/>
    <property type="match status" value="1"/>
</dbReference>
<evidence type="ECO:0000313" key="10">
    <source>
        <dbReference type="Proteomes" id="UP000007383"/>
    </source>
</evidence>
<proteinExistence type="predicted"/>
<dbReference type="SMART" id="SM00448">
    <property type="entry name" value="REC"/>
    <property type="match status" value="2"/>
</dbReference>
<evidence type="ECO:0000259" key="8">
    <source>
        <dbReference type="PROSITE" id="PS50110"/>
    </source>
</evidence>
<dbReference type="PROSITE" id="PS50110">
    <property type="entry name" value="RESPONSE_REGULATORY"/>
    <property type="match status" value="2"/>
</dbReference>
<evidence type="ECO:0000256" key="5">
    <source>
        <dbReference type="ARBA" id="ARBA00022777"/>
    </source>
</evidence>
<dbReference type="PRINTS" id="PR00344">
    <property type="entry name" value="BCTRLSENSOR"/>
</dbReference>
<feature type="domain" description="Response regulatory" evidence="8">
    <location>
        <begin position="2"/>
        <end position="115"/>
    </location>
</feature>
<dbReference type="Gene3D" id="3.40.50.2300">
    <property type="match status" value="2"/>
</dbReference>
<dbReference type="Pfam" id="PF02518">
    <property type="entry name" value="HATPase_c"/>
    <property type="match status" value="1"/>
</dbReference>
<dbReference type="InterPro" id="IPR001789">
    <property type="entry name" value="Sig_transdc_resp-reg_receiver"/>
</dbReference>
<dbReference type="STRING" id="889378.Spiaf_2366"/>
<keyword evidence="3 6" id="KW-0597">Phosphoprotein</keyword>
<dbReference type="GO" id="GO:0000155">
    <property type="term" value="F:phosphorelay sensor kinase activity"/>
    <property type="evidence" value="ECO:0007669"/>
    <property type="project" value="InterPro"/>
</dbReference>
<name>H9ULK5_SPIAZ</name>
<sequence length="479" mass="53419">MRILLVEDSRMFSRLVERTLTARLEVQIDTAASLVETRELVARQSYDVALLDLVLPDAHDGEVVDYVVGEGIPVIAFTGRFDESHREQILAKNVVDYVIKNSLNSAYQLADIVERLQRNDGIRILVVDDSATMRANICKILHAYRFQTIDASNGRVAAELLDEHPDINLVIADYNMPQMDGYELLEKIRQKRSRADLPFIGVSGSDNPLLSARFLKLGANDFLAKPFSREELYSRVLNCIEMLEYVEQLRQLDKQKNSFLGMAAHDLRNPINSISGFSGLLLDMSAERMNSQEQEFLELIHQSADEMLSIVNDLLDINAIQTGKLEIKRSRGSLGAAVAGRVRLFDSMAQQKQITLHYRQELDDEILFDRMRVCQVLDNLISNAIKYSPPGSEIRMVLVGDESEARISISDQGPGISAEEQEKLFRPFSRGAARPTGGEASTGLGLAISKRIIEAHSGSILLESEPGQGSTFTVVLPVN</sequence>
<dbReference type="Pfam" id="PF00512">
    <property type="entry name" value="HisKA"/>
    <property type="match status" value="1"/>
</dbReference>
<evidence type="ECO:0000256" key="4">
    <source>
        <dbReference type="ARBA" id="ARBA00022679"/>
    </source>
</evidence>
<dbReference type="Gene3D" id="3.30.565.10">
    <property type="entry name" value="Histidine kinase-like ATPase, C-terminal domain"/>
    <property type="match status" value="1"/>
</dbReference>
<dbReference type="InterPro" id="IPR003661">
    <property type="entry name" value="HisK_dim/P_dom"/>
</dbReference>
<evidence type="ECO:0000256" key="6">
    <source>
        <dbReference type="PROSITE-ProRule" id="PRU00169"/>
    </source>
</evidence>
<reference evidence="10" key="1">
    <citation type="journal article" date="2013" name="Stand. Genomic Sci.">
        <title>Complete genome sequence of the halophilic bacterium Spirochaeta africana type strain (Z-7692(T)) from the alkaline Lake Magadi in the East African Rift.</title>
        <authorList>
            <person name="Liolos K."/>
            <person name="Abt B."/>
            <person name="Scheuner C."/>
            <person name="Teshima H."/>
            <person name="Held B."/>
            <person name="Lapidus A."/>
            <person name="Nolan M."/>
            <person name="Lucas S."/>
            <person name="Deshpande S."/>
            <person name="Cheng J.F."/>
            <person name="Tapia R."/>
            <person name="Goodwin L.A."/>
            <person name="Pitluck S."/>
            <person name="Pagani I."/>
            <person name="Ivanova N."/>
            <person name="Mavromatis K."/>
            <person name="Mikhailova N."/>
            <person name="Huntemann M."/>
            <person name="Pati A."/>
            <person name="Chen A."/>
            <person name="Palaniappan K."/>
            <person name="Land M."/>
            <person name="Rohde M."/>
            <person name="Tindall B.J."/>
            <person name="Detter J.C."/>
            <person name="Goker M."/>
            <person name="Bristow J."/>
            <person name="Eisen J.A."/>
            <person name="Markowitz V."/>
            <person name="Hugenholtz P."/>
            <person name="Woyke T."/>
            <person name="Klenk H.P."/>
            <person name="Kyrpides N.C."/>
        </authorList>
    </citation>
    <scope>NUCLEOTIDE SEQUENCE</scope>
    <source>
        <strain evidence="10">ATCC 700263 / DSM 8902 / Z-7692</strain>
    </source>
</reference>
<keyword evidence="5 9" id="KW-0418">Kinase</keyword>
<organism evidence="9 10">
    <name type="scientific">Spirochaeta africana (strain ATCC 700263 / DSM 8902 / Z-7692)</name>
    <dbReference type="NCBI Taxonomy" id="889378"/>
    <lineage>
        <taxon>Bacteria</taxon>
        <taxon>Pseudomonadati</taxon>
        <taxon>Spirochaetota</taxon>
        <taxon>Spirochaetia</taxon>
        <taxon>Spirochaetales</taxon>
        <taxon>Spirochaetaceae</taxon>
        <taxon>Spirochaeta</taxon>
    </lineage>
</organism>
<feature type="domain" description="Response regulatory" evidence="8">
    <location>
        <begin position="123"/>
        <end position="240"/>
    </location>
</feature>
<protein>
    <recommendedName>
        <fullName evidence="2">histidine kinase</fullName>
        <ecNumber evidence="2">2.7.13.3</ecNumber>
    </recommendedName>
</protein>
<feature type="modified residue" description="4-aspartylphosphate" evidence="6">
    <location>
        <position position="52"/>
    </location>
</feature>
<dbReference type="InterPro" id="IPR003594">
    <property type="entry name" value="HATPase_dom"/>
</dbReference>
<dbReference type="KEGG" id="sfc:Spiaf_2366"/>
<dbReference type="InterPro" id="IPR011006">
    <property type="entry name" value="CheY-like_superfamily"/>
</dbReference>
<dbReference type="Pfam" id="PF00072">
    <property type="entry name" value="Response_reg"/>
    <property type="match status" value="2"/>
</dbReference>
<dbReference type="PROSITE" id="PS50109">
    <property type="entry name" value="HIS_KIN"/>
    <property type="match status" value="1"/>
</dbReference>
<evidence type="ECO:0000256" key="3">
    <source>
        <dbReference type="ARBA" id="ARBA00022553"/>
    </source>
</evidence>
<dbReference type="SUPFAM" id="SSF55874">
    <property type="entry name" value="ATPase domain of HSP90 chaperone/DNA topoisomerase II/histidine kinase"/>
    <property type="match status" value="1"/>
</dbReference>
<evidence type="ECO:0000313" key="9">
    <source>
        <dbReference type="EMBL" id="AFG38398.1"/>
    </source>
</evidence>
<feature type="modified residue" description="4-aspartylphosphate" evidence="6">
    <location>
        <position position="173"/>
    </location>
</feature>
<keyword evidence="10" id="KW-1185">Reference proteome</keyword>
<dbReference type="Gene3D" id="1.10.287.130">
    <property type="match status" value="1"/>
</dbReference>
<dbReference type="SMART" id="SM00387">
    <property type="entry name" value="HATPase_c"/>
    <property type="match status" value="1"/>
</dbReference>
<dbReference type="FunFam" id="3.30.565.10:FF:000006">
    <property type="entry name" value="Sensor histidine kinase WalK"/>
    <property type="match status" value="1"/>
</dbReference>
<dbReference type="SUPFAM" id="SSF52172">
    <property type="entry name" value="CheY-like"/>
    <property type="match status" value="2"/>
</dbReference>
<dbReference type="InterPro" id="IPR036890">
    <property type="entry name" value="HATPase_C_sf"/>
</dbReference>
<gene>
    <name evidence="9" type="ordered locus">Spiaf_2366</name>
</gene>
<feature type="domain" description="Histidine kinase" evidence="7">
    <location>
        <begin position="262"/>
        <end position="479"/>
    </location>
</feature>